<keyword evidence="2" id="KW-0677">Repeat</keyword>
<organism evidence="4 5">
    <name type="scientific">Macrostomum lignano</name>
    <dbReference type="NCBI Taxonomy" id="282301"/>
    <lineage>
        <taxon>Eukaryota</taxon>
        <taxon>Metazoa</taxon>
        <taxon>Spiralia</taxon>
        <taxon>Lophotrochozoa</taxon>
        <taxon>Platyhelminthes</taxon>
        <taxon>Rhabditophora</taxon>
        <taxon>Macrostomorpha</taxon>
        <taxon>Macrostomida</taxon>
        <taxon>Macrostomidae</taxon>
        <taxon>Macrostomum</taxon>
    </lineage>
</organism>
<dbReference type="PROSITE" id="PS00678">
    <property type="entry name" value="WD_REPEATS_1"/>
    <property type="match status" value="1"/>
</dbReference>
<dbReference type="PANTHER" id="PTHR19879:SF9">
    <property type="entry name" value="TRANSCRIPTION INITIATION FACTOR TFIID SUBUNIT 5"/>
    <property type="match status" value="1"/>
</dbReference>
<dbReference type="SUPFAM" id="SSF50978">
    <property type="entry name" value="WD40 repeat-like"/>
    <property type="match status" value="1"/>
</dbReference>
<accession>A0A1I8H4Y8</accession>
<feature type="repeat" description="WD" evidence="3">
    <location>
        <begin position="114"/>
        <end position="147"/>
    </location>
</feature>
<evidence type="ECO:0000256" key="2">
    <source>
        <dbReference type="ARBA" id="ARBA00022737"/>
    </source>
</evidence>
<dbReference type="PRINTS" id="PR00320">
    <property type="entry name" value="GPROTEINBRPT"/>
</dbReference>
<keyword evidence="1 3" id="KW-0853">WD repeat</keyword>
<dbReference type="InterPro" id="IPR001680">
    <property type="entry name" value="WD40_rpt"/>
</dbReference>
<dbReference type="SMART" id="SM00320">
    <property type="entry name" value="WD40"/>
    <property type="match status" value="2"/>
</dbReference>
<name>A0A1I8H4Y8_9PLAT</name>
<dbReference type="InterPro" id="IPR036322">
    <property type="entry name" value="WD40_repeat_dom_sf"/>
</dbReference>
<dbReference type="InterPro" id="IPR019775">
    <property type="entry name" value="WD40_repeat_CS"/>
</dbReference>
<dbReference type="InterPro" id="IPR020472">
    <property type="entry name" value="WD40_PAC1"/>
</dbReference>
<keyword evidence="4" id="KW-1185">Reference proteome</keyword>
<sequence>IRLPLPGSHPEPGSRRAAAPCYTVATGGSDNLVKIWQLICFEAASATSAASGPNGGSAKVTAQGSLKLLFSLKGHSRAVMAVQFSPNGKLLISCSGDHTVRIWKPETASSLHVVEAHARYVTSCCFSSDGRRLASGSNDRLVRVWDLAIEELPDSADTGQQ</sequence>
<dbReference type="Gene3D" id="2.130.10.10">
    <property type="entry name" value="YVTN repeat-like/Quinoprotein amine dehydrogenase"/>
    <property type="match status" value="1"/>
</dbReference>
<reference evidence="5" key="1">
    <citation type="submission" date="2016-11" db="UniProtKB">
        <authorList>
            <consortium name="WormBaseParasite"/>
        </authorList>
    </citation>
    <scope>IDENTIFICATION</scope>
</reference>
<dbReference type="PROSITE" id="PS50294">
    <property type="entry name" value="WD_REPEATS_REGION"/>
    <property type="match status" value="2"/>
</dbReference>
<protein>
    <submittedName>
        <fullName evidence="5">WD_REPEATS_REGION domain-containing protein</fullName>
    </submittedName>
</protein>
<dbReference type="AlphaFoldDB" id="A0A1I8H4Y8"/>
<dbReference type="Proteomes" id="UP000095280">
    <property type="component" value="Unplaced"/>
</dbReference>
<evidence type="ECO:0000256" key="3">
    <source>
        <dbReference type="PROSITE-ProRule" id="PRU00221"/>
    </source>
</evidence>
<dbReference type="InterPro" id="IPR015943">
    <property type="entry name" value="WD40/YVTN_repeat-like_dom_sf"/>
</dbReference>
<dbReference type="WBParaSite" id="maker-uti_cns_0004305-snap-gene-0.4-mRNA-1">
    <property type="protein sequence ID" value="maker-uti_cns_0004305-snap-gene-0.4-mRNA-1"/>
    <property type="gene ID" value="maker-uti_cns_0004305-snap-gene-0.4"/>
</dbReference>
<dbReference type="Pfam" id="PF00400">
    <property type="entry name" value="WD40"/>
    <property type="match status" value="2"/>
</dbReference>
<dbReference type="PROSITE" id="PS50082">
    <property type="entry name" value="WD_REPEATS_2"/>
    <property type="match status" value="2"/>
</dbReference>
<dbReference type="PANTHER" id="PTHR19879">
    <property type="entry name" value="TRANSCRIPTION INITIATION FACTOR TFIID"/>
    <property type="match status" value="1"/>
</dbReference>
<feature type="repeat" description="WD" evidence="3">
    <location>
        <begin position="72"/>
        <end position="113"/>
    </location>
</feature>
<evidence type="ECO:0000313" key="4">
    <source>
        <dbReference type="Proteomes" id="UP000095280"/>
    </source>
</evidence>
<proteinExistence type="predicted"/>
<evidence type="ECO:0000256" key="1">
    <source>
        <dbReference type="ARBA" id="ARBA00022574"/>
    </source>
</evidence>
<evidence type="ECO:0000313" key="5">
    <source>
        <dbReference type="WBParaSite" id="maker-uti_cns_0004305-snap-gene-0.4-mRNA-1"/>
    </source>
</evidence>